<proteinExistence type="predicted"/>
<dbReference type="PANTHER" id="PTHR24421">
    <property type="entry name" value="NITRATE/NITRITE SENSOR PROTEIN NARX-RELATED"/>
    <property type="match status" value="1"/>
</dbReference>
<dbReference type="Pfam" id="PF02518">
    <property type="entry name" value="HATPase_c"/>
    <property type="match status" value="1"/>
</dbReference>
<accession>A0A7T1T9Z2</accession>
<dbReference type="InterPro" id="IPR036890">
    <property type="entry name" value="HATPase_C_sf"/>
</dbReference>
<feature type="domain" description="Signal transduction histidine kinase subgroup 3 dimerisation and phosphoacceptor" evidence="11">
    <location>
        <begin position="191"/>
        <end position="257"/>
    </location>
</feature>
<name>A0A7T1T9Z2_9ACTN</name>
<dbReference type="Pfam" id="PF07730">
    <property type="entry name" value="HisKA_3"/>
    <property type="match status" value="1"/>
</dbReference>
<evidence type="ECO:0000256" key="5">
    <source>
        <dbReference type="ARBA" id="ARBA00022741"/>
    </source>
</evidence>
<dbReference type="GO" id="GO:0000155">
    <property type="term" value="F:phosphorelay sensor kinase activity"/>
    <property type="evidence" value="ECO:0007669"/>
    <property type="project" value="InterPro"/>
</dbReference>
<dbReference type="EC" id="2.7.13.3" evidence="2"/>
<dbReference type="AlphaFoldDB" id="A0A7T1T9Z2"/>
<evidence type="ECO:0000313" key="13">
    <source>
        <dbReference type="Proteomes" id="UP000595046"/>
    </source>
</evidence>
<dbReference type="InterPro" id="IPR011712">
    <property type="entry name" value="Sig_transdc_His_kin_sub3_dim/P"/>
</dbReference>
<dbReference type="Gene3D" id="3.30.565.10">
    <property type="entry name" value="Histidine kinase-like ATPase, C-terminal domain"/>
    <property type="match status" value="1"/>
</dbReference>
<reference evidence="13" key="1">
    <citation type="submission" date="2020-02" db="EMBL/GenBank/DDBJ databases">
        <title>Streptomyces sp. ASO4wet.</title>
        <authorList>
            <person name="Risdian C."/>
            <person name="Landwehr W."/>
            <person name="Schupp P."/>
            <person name="Wink J."/>
        </authorList>
    </citation>
    <scope>NUCLEOTIDE SEQUENCE [LARGE SCALE GENOMIC DNA]</scope>
    <source>
        <strain evidence="13">ASO4wet</strain>
    </source>
</reference>
<keyword evidence="13" id="KW-1185">Reference proteome</keyword>
<dbReference type="GO" id="GO:0016020">
    <property type="term" value="C:membrane"/>
    <property type="evidence" value="ECO:0007669"/>
    <property type="project" value="InterPro"/>
</dbReference>
<dbReference type="InterPro" id="IPR003594">
    <property type="entry name" value="HATPase_dom"/>
</dbReference>
<dbReference type="InterPro" id="IPR050482">
    <property type="entry name" value="Sensor_HK_TwoCompSys"/>
</dbReference>
<evidence type="ECO:0000256" key="1">
    <source>
        <dbReference type="ARBA" id="ARBA00000085"/>
    </source>
</evidence>
<evidence type="ECO:0000259" key="10">
    <source>
        <dbReference type="Pfam" id="PF02518"/>
    </source>
</evidence>
<dbReference type="PANTHER" id="PTHR24421:SF10">
    <property type="entry name" value="NITRATE_NITRITE SENSOR PROTEIN NARQ"/>
    <property type="match status" value="1"/>
</dbReference>
<comment type="catalytic activity">
    <reaction evidence="1">
        <text>ATP + protein L-histidine = ADP + protein N-phospho-L-histidine.</text>
        <dbReference type="EC" id="2.7.13.3"/>
    </reaction>
</comment>
<keyword evidence="5" id="KW-0547">Nucleotide-binding</keyword>
<evidence type="ECO:0000256" key="6">
    <source>
        <dbReference type="ARBA" id="ARBA00022777"/>
    </source>
</evidence>
<dbReference type="EMBL" id="CP048882">
    <property type="protein sequence ID" value="QPP09079.1"/>
    <property type="molecule type" value="Genomic_DNA"/>
</dbReference>
<dbReference type="Proteomes" id="UP000595046">
    <property type="component" value="Chromosome"/>
</dbReference>
<keyword evidence="6" id="KW-0418">Kinase</keyword>
<protein>
    <recommendedName>
        <fullName evidence="2">histidine kinase</fullName>
        <ecNumber evidence="2">2.7.13.3</ecNumber>
    </recommendedName>
</protein>
<organism evidence="12 13">
    <name type="scientific">Streptomyces bathyalis</name>
    <dbReference type="NCBI Taxonomy" id="2710756"/>
    <lineage>
        <taxon>Bacteria</taxon>
        <taxon>Bacillati</taxon>
        <taxon>Actinomycetota</taxon>
        <taxon>Actinomycetes</taxon>
        <taxon>Kitasatosporales</taxon>
        <taxon>Streptomycetaceae</taxon>
        <taxon>Streptomyces</taxon>
    </lineage>
</organism>
<evidence type="ECO:0000256" key="9">
    <source>
        <dbReference type="SAM" id="MobiDB-lite"/>
    </source>
</evidence>
<dbReference type="GO" id="GO:0005524">
    <property type="term" value="F:ATP binding"/>
    <property type="evidence" value="ECO:0007669"/>
    <property type="project" value="UniProtKB-KW"/>
</dbReference>
<keyword evidence="7" id="KW-0067">ATP-binding</keyword>
<dbReference type="GO" id="GO:0046983">
    <property type="term" value="F:protein dimerization activity"/>
    <property type="evidence" value="ECO:0007669"/>
    <property type="project" value="InterPro"/>
</dbReference>
<dbReference type="SUPFAM" id="SSF55874">
    <property type="entry name" value="ATPase domain of HSP90 chaperone/DNA topoisomerase II/histidine kinase"/>
    <property type="match status" value="1"/>
</dbReference>
<dbReference type="CDD" id="cd16917">
    <property type="entry name" value="HATPase_UhpB-NarQ-NarX-like"/>
    <property type="match status" value="1"/>
</dbReference>
<feature type="region of interest" description="Disordered" evidence="9">
    <location>
        <begin position="254"/>
        <end position="279"/>
    </location>
</feature>
<feature type="domain" description="Histidine kinase/HSP90-like ATPase" evidence="10">
    <location>
        <begin position="309"/>
        <end position="397"/>
    </location>
</feature>
<dbReference type="KEGG" id="sbat:G4Z16_24690"/>
<dbReference type="Gene3D" id="1.20.5.1930">
    <property type="match status" value="1"/>
</dbReference>
<evidence type="ECO:0000256" key="2">
    <source>
        <dbReference type="ARBA" id="ARBA00012438"/>
    </source>
</evidence>
<dbReference type="RefSeq" id="WP_197352856.1">
    <property type="nucleotide sequence ID" value="NZ_CP048882.1"/>
</dbReference>
<evidence type="ECO:0000256" key="8">
    <source>
        <dbReference type="ARBA" id="ARBA00023012"/>
    </source>
</evidence>
<keyword evidence="8" id="KW-0902">Two-component regulatory system</keyword>
<gene>
    <name evidence="12" type="ORF">G4Z16_24690</name>
</gene>
<evidence type="ECO:0000256" key="3">
    <source>
        <dbReference type="ARBA" id="ARBA00022553"/>
    </source>
</evidence>
<sequence>MTGRWRDLAERARAKAAKGPAWGVLAALLFTLVAARETAVSPDLTGPLWANVLCGAGMTAPLVAGRRHPGFTVVMGLAAAMAQTTWLTPSTHLAMPLLGVLVAAHCAGRCSSTRWAALLLLGLALTEEWAGPIAVNSDPLGDGLFVSVALWAAWLLGRSGRAGERLAREAEARRQAEREREARIQAAVAAERQDVARDLHDTVAHAVTLMVLQATGTRLIARAQPEAAETALASIEKTGRRATEDLRAMLHILREDDDDPGGGTGPSAPSPGLDDVPALVEGARGSGLDISLSPVPAGAGQPPSLGHAAYRTVQEGLTNAVRYAPGSKVDVTVCANGGGLTVTVVNCAPAAPVRSVVQGTGTGLIGLRERVTALGGTLDASPGEDGGFVLAVELPRKTA</sequence>
<evidence type="ECO:0000256" key="7">
    <source>
        <dbReference type="ARBA" id="ARBA00022840"/>
    </source>
</evidence>
<evidence type="ECO:0000313" key="12">
    <source>
        <dbReference type="EMBL" id="QPP09079.1"/>
    </source>
</evidence>
<keyword evidence="4" id="KW-0808">Transferase</keyword>
<evidence type="ECO:0000259" key="11">
    <source>
        <dbReference type="Pfam" id="PF07730"/>
    </source>
</evidence>
<evidence type="ECO:0000256" key="4">
    <source>
        <dbReference type="ARBA" id="ARBA00022679"/>
    </source>
</evidence>
<keyword evidence="3" id="KW-0597">Phosphoprotein</keyword>